<evidence type="ECO:0000313" key="3">
    <source>
        <dbReference type="Proteomes" id="UP001156905"/>
    </source>
</evidence>
<dbReference type="Proteomes" id="UP001156905">
    <property type="component" value="Unassembled WGS sequence"/>
</dbReference>
<reference evidence="3" key="1">
    <citation type="journal article" date="2019" name="Int. J. Syst. Evol. Microbiol.">
        <title>The Global Catalogue of Microorganisms (GCM) 10K type strain sequencing project: providing services to taxonomists for standard genome sequencing and annotation.</title>
        <authorList>
            <consortium name="The Broad Institute Genomics Platform"/>
            <consortium name="The Broad Institute Genome Sequencing Center for Infectious Disease"/>
            <person name="Wu L."/>
            <person name="Ma J."/>
        </authorList>
    </citation>
    <scope>NUCLEOTIDE SEQUENCE [LARGE SCALE GENOMIC DNA]</scope>
    <source>
        <strain evidence="3">NBRC 102520</strain>
    </source>
</reference>
<sequence>MPWSNVDLDERQRADRWNKIGKPKSKAGKRDIPLAPIAAAGGDDSDTTGTNDSVSAGAGSTN</sequence>
<dbReference type="EMBL" id="BSOW01000015">
    <property type="protein sequence ID" value="GLR87758.1"/>
    <property type="molecule type" value="Genomic_DNA"/>
</dbReference>
<protein>
    <submittedName>
        <fullName evidence="2">Uncharacterized protein</fullName>
    </submittedName>
</protein>
<feature type="compositionally biased region" description="Polar residues" evidence="1">
    <location>
        <begin position="51"/>
        <end position="62"/>
    </location>
</feature>
<feature type="compositionally biased region" description="Basic and acidic residues" evidence="1">
    <location>
        <begin position="8"/>
        <end position="18"/>
    </location>
</feature>
<comment type="caution">
    <text evidence="2">The sequence shown here is derived from an EMBL/GenBank/DDBJ whole genome shotgun (WGS) entry which is preliminary data.</text>
</comment>
<keyword evidence="3" id="KW-1185">Reference proteome</keyword>
<proteinExistence type="predicted"/>
<organism evidence="2 3">
    <name type="scientific">Bradyrhizobium iriomotense</name>
    <dbReference type="NCBI Taxonomy" id="441950"/>
    <lineage>
        <taxon>Bacteria</taxon>
        <taxon>Pseudomonadati</taxon>
        <taxon>Pseudomonadota</taxon>
        <taxon>Alphaproteobacteria</taxon>
        <taxon>Hyphomicrobiales</taxon>
        <taxon>Nitrobacteraceae</taxon>
        <taxon>Bradyrhizobium</taxon>
    </lineage>
</organism>
<feature type="compositionally biased region" description="Low complexity" evidence="1">
    <location>
        <begin position="38"/>
        <end position="50"/>
    </location>
</feature>
<accession>A0ABQ6B6C6</accession>
<feature type="region of interest" description="Disordered" evidence="1">
    <location>
        <begin position="1"/>
        <end position="62"/>
    </location>
</feature>
<name>A0ABQ6B6C6_9BRAD</name>
<evidence type="ECO:0000313" key="2">
    <source>
        <dbReference type="EMBL" id="GLR87758.1"/>
    </source>
</evidence>
<evidence type="ECO:0000256" key="1">
    <source>
        <dbReference type="SAM" id="MobiDB-lite"/>
    </source>
</evidence>
<gene>
    <name evidence="2" type="ORF">GCM10007857_44690</name>
</gene>